<comment type="caution">
    <text evidence="1">The sequence shown here is derived from an EMBL/GenBank/DDBJ whole genome shotgun (WGS) entry which is preliminary data.</text>
</comment>
<evidence type="ECO:0000313" key="1">
    <source>
        <dbReference type="EMBL" id="KAK9320269.1"/>
    </source>
</evidence>
<reference evidence="2" key="1">
    <citation type="journal article" date="2024" name="Front. Bioeng. Biotechnol.">
        <title>Genome-scale model development and genomic sequencing of the oleaginous clade Lipomyces.</title>
        <authorList>
            <person name="Czajka J.J."/>
            <person name="Han Y."/>
            <person name="Kim J."/>
            <person name="Mondo S.J."/>
            <person name="Hofstad B.A."/>
            <person name="Robles A."/>
            <person name="Haridas S."/>
            <person name="Riley R."/>
            <person name="LaButti K."/>
            <person name="Pangilinan J."/>
            <person name="Andreopoulos W."/>
            <person name="Lipzen A."/>
            <person name="Yan J."/>
            <person name="Wang M."/>
            <person name="Ng V."/>
            <person name="Grigoriev I.V."/>
            <person name="Spatafora J.W."/>
            <person name="Magnuson J.K."/>
            <person name="Baker S.E."/>
            <person name="Pomraning K.R."/>
        </authorList>
    </citation>
    <scope>NUCLEOTIDE SEQUENCE [LARGE SCALE GENOMIC DNA]</scope>
    <source>
        <strain evidence="2">CBS 10300</strain>
    </source>
</reference>
<proteinExistence type="predicted"/>
<evidence type="ECO:0000313" key="2">
    <source>
        <dbReference type="Proteomes" id="UP001489719"/>
    </source>
</evidence>
<keyword evidence="2" id="KW-1185">Reference proteome</keyword>
<dbReference type="EMBL" id="MU970137">
    <property type="protein sequence ID" value="KAK9320269.1"/>
    <property type="molecule type" value="Genomic_DNA"/>
</dbReference>
<sequence length="83" mass="8993">MPTQSQPHQAFKLLSGFARRDPELYVLAGAVVLTVAGMGYWFGRSAGTAEKYGEYRGNVGLPWSKQKRPDGSETAATATDSKK</sequence>
<organism evidence="1 2">
    <name type="scientific">Lipomyces orientalis</name>
    <dbReference type="NCBI Taxonomy" id="1233043"/>
    <lineage>
        <taxon>Eukaryota</taxon>
        <taxon>Fungi</taxon>
        <taxon>Dikarya</taxon>
        <taxon>Ascomycota</taxon>
        <taxon>Saccharomycotina</taxon>
        <taxon>Lipomycetes</taxon>
        <taxon>Lipomycetales</taxon>
        <taxon>Lipomycetaceae</taxon>
        <taxon>Lipomyces</taxon>
    </lineage>
</organism>
<gene>
    <name evidence="1" type="ORF">V1517DRAFT_340936</name>
</gene>
<dbReference type="Proteomes" id="UP001489719">
    <property type="component" value="Unassembled WGS sequence"/>
</dbReference>
<name>A0ACC3TGH5_9ASCO</name>
<protein>
    <submittedName>
        <fullName evidence="1">Uncharacterized protein</fullName>
    </submittedName>
</protein>
<accession>A0ACC3TGH5</accession>